<comment type="caution">
    <text evidence="2">The sequence shown here is derived from an EMBL/GenBank/DDBJ whole genome shotgun (WGS) entry which is preliminary data.</text>
</comment>
<name>A0A3A8NLH8_9BACT</name>
<dbReference type="Proteomes" id="UP000273405">
    <property type="component" value="Unassembled WGS sequence"/>
</dbReference>
<feature type="domain" description="Lantibiotic biosynthesis protein dehydration" evidence="1">
    <location>
        <begin position="131"/>
        <end position="319"/>
    </location>
</feature>
<sequence>MYDAEINTALNDASQFLRDSIISGGETPTPNRAKPFVKQALQLLVGDLEATCGIQGTRGMLPVLLASNFLMRAAVDLYGPGLCAAMQSERGEWGIVDNISSGRVGSTAWSLARGLLGTVTTLAETATDRVWALIKRVVAGHVQFGSDMLCRIQRDRSLLNRAFGITGTLNGLTVTGSDPHRTGHRVVLLRFSDGRRTVYKPSDLTFQLLLMGDPTSFQVCHAHHPKLFPHTDSLFTALDPDLPAIRIVAMPHKRGEYGYMQMVAKANVIALVDQGTYFRKLGRLITVAALFGITDLHEENVMATDDGPYLIDAEMGFSYPGQGVGPIDHSSLNRVLHITPQQYTNVGGVFSPAFDNQGAWEISKLSAPYDPTEINAGFRTGAHGPWVGGATYPNVLLQGIREEVDRIALRLPNIHRWIGLMYSVAPVARVILSTTVMCSLHVNGVTRYLQGNLETDAQAPHLSFDNWLRWYGGKHNAVPGALFQPHSRQVLYDPTGTLGVTYGTATAGGVSVAHLTEVWNEMNRLSTAQGVTNLKARLKTALEANLGCGPLV</sequence>
<dbReference type="InterPro" id="IPR025410">
    <property type="entry name" value="Lant_dehyd"/>
</dbReference>
<evidence type="ECO:0000313" key="3">
    <source>
        <dbReference type="Proteomes" id="UP000273405"/>
    </source>
</evidence>
<reference evidence="3" key="1">
    <citation type="submission" date="2018-09" db="EMBL/GenBank/DDBJ databases">
        <authorList>
            <person name="Livingstone P.G."/>
            <person name="Whitworth D.E."/>
        </authorList>
    </citation>
    <scope>NUCLEOTIDE SEQUENCE [LARGE SCALE GENOMIC DNA]</scope>
    <source>
        <strain evidence="3">CA040B</strain>
    </source>
</reference>
<evidence type="ECO:0000259" key="1">
    <source>
        <dbReference type="Pfam" id="PF13575"/>
    </source>
</evidence>
<proteinExistence type="predicted"/>
<gene>
    <name evidence="2" type="ORF">D7X12_11060</name>
</gene>
<organism evidence="2 3">
    <name type="scientific">Corallococcus sicarius</name>
    <dbReference type="NCBI Taxonomy" id="2316726"/>
    <lineage>
        <taxon>Bacteria</taxon>
        <taxon>Pseudomonadati</taxon>
        <taxon>Myxococcota</taxon>
        <taxon>Myxococcia</taxon>
        <taxon>Myxococcales</taxon>
        <taxon>Cystobacterineae</taxon>
        <taxon>Myxococcaceae</taxon>
        <taxon>Corallococcus</taxon>
    </lineage>
</organism>
<dbReference type="Pfam" id="PF13575">
    <property type="entry name" value="DUF4135"/>
    <property type="match status" value="1"/>
</dbReference>
<evidence type="ECO:0000313" key="2">
    <source>
        <dbReference type="EMBL" id="RKH44220.1"/>
    </source>
</evidence>
<keyword evidence="3" id="KW-1185">Reference proteome</keyword>
<dbReference type="AlphaFoldDB" id="A0A3A8NLH8"/>
<dbReference type="EMBL" id="RAWG01000053">
    <property type="protein sequence ID" value="RKH44220.1"/>
    <property type="molecule type" value="Genomic_DNA"/>
</dbReference>
<dbReference type="OrthoDB" id="9148343at2"/>
<dbReference type="RefSeq" id="WP_120625232.1">
    <property type="nucleotide sequence ID" value="NZ_RAWG01000053.1"/>
</dbReference>
<protein>
    <submittedName>
        <fullName evidence="2">DUF4135 domain-containing protein</fullName>
    </submittedName>
</protein>
<accession>A0A3A8NLH8</accession>